<keyword evidence="9" id="KW-0812">Transmembrane</keyword>
<keyword evidence="5 7" id="KW-0408">Iron</keyword>
<keyword evidence="9" id="KW-1133">Transmembrane helix</keyword>
<dbReference type="InterPro" id="IPR036396">
    <property type="entry name" value="Cyt_P450_sf"/>
</dbReference>
<sequence length="551" mass="61917">MNINIKELSSFARSLSANEVAIGAIIVWSTYLFGLIVYRLYLCPVAHIPGPFLAKVTYWHEFYYDCIQTGQYTFVLPTLHTKYGPIIRINPHEVHIADPDFYDTVFAGATQKRNKWPWYCNAFGSAPESAFATSDHDLHRKRRAALNPYFSKTKVRSLQPVIEERAEALCKILEEFQSTGEIMKATLGFAAATNDIAMQYAFGRSENRVEAPDFDPSFHDASVSGISVAHLSKHFPWILNLMMSLPDKASIVMNPNMFSFIKLKRVSRIKSHKLSEDVLAQLEIVKANPENHKYNADSYPTIFHELLHSSLPPAEKSTTRLADDGQSIVVAGTLTTAGALACALFYLLSQPPTLRRLKEELIKAIPDPKARVPSLATLEQLPYLTSVIKEALRISNGVSTRLQRISPVDPVVFKAKPADGGKEYVIPPGTPMSLTHMLIHFDGNIFADPYAFRPERWIENPKLDRHLHPFSGGTRQCVGINLAWAELYLVLAMIFRRYGGSYGGWKELRWEGDKGVLELFETSEKDIRIVADLIVPLTSPESKGVRIVVRE</sequence>
<keyword evidence="6 8" id="KW-0503">Monooxygenase</keyword>
<gene>
    <name evidence="10" type="ORF">AOQ84DRAFT_284489</name>
</gene>
<dbReference type="GO" id="GO:0005506">
    <property type="term" value="F:iron ion binding"/>
    <property type="evidence" value="ECO:0007669"/>
    <property type="project" value="InterPro"/>
</dbReference>
<accession>A0A8E2FA91</accession>
<dbReference type="Pfam" id="PF00067">
    <property type="entry name" value="p450"/>
    <property type="match status" value="1"/>
</dbReference>
<comment type="cofactor">
    <cofactor evidence="1 7">
        <name>heme</name>
        <dbReference type="ChEBI" id="CHEBI:30413"/>
    </cofactor>
</comment>
<evidence type="ECO:0000256" key="7">
    <source>
        <dbReference type="PIRSR" id="PIRSR602401-1"/>
    </source>
</evidence>
<dbReference type="InterPro" id="IPR002401">
    <property type="entry name" value="Cyt_P450_E_grp-I"/>
</dbReference>
<dbReference type="PRINTS" id="PR00463">
    <property type="entry name" value="EP450I"/>
</dbReference>
<proteinExistence type="inferred from homology"/>
<comment type="similarity">
    <text evidence="2 8">Belongs to the cytochrome P450 family.</text>
</comment>
<dbReference type="GO" id="GO:0020037">
    <property type="term" value="F:heme binding"/>
    <property type="evidence" value="ECO:0007669"/>
    <property type="project" value="InterPro"/>
</dbReference>
<dbReference type="PANTHER" id="PTHR24305">
    <property type="entry name" value="CYTOCHROME P450"/>
    <property type="match status" value="1"/>
</dbReference>
<evidence type="ECO:0000313" key="10">
    <source>
        <dbReference type="EMBL" id="OCL12778.1"/>
    </source>
</evidence>
<keyword evidence="3 7" id="KW-0479">Metal-binding</keyword>
<dbReference type="OrthoDB" id="3945418at2759"/>
<feature type="transmembrane region" description="Helical" evidence="9">
    <location>
        <begin position="20"/>
        <end position="41"/>
    </location>
</feature>
<evidence type="ECO:0000256" key="6">
    <source>
        <dbReference type="ARBA" id="ARBA00023033"/>
    </source>
</evidence>
<evidence type="ECO:0000256" key="4">
    <source>
        <dbReference type="ARBA" id="ARBA00023002"/>
    </source>
</evidence>
<dbReference type="Gene3D" id="1.10.630.10">
    <property type="entry name" value="Cytochrome P450"/>
    <property type="match status" value="1"/>
</dbReference>
<name>A0A8E2FA91_9PEZI</name>
<dbReference type="InterPro" id="IPR050121">
    <property type="entry name" value="Cytochrome_P450_monoxygenase"/>
</dbReference>
<evidence type="ECO:0000313" key="11">
    <source>
        <dbReference type="Proteomes" id="UP000250140"/>
    </source>
</evidence>
<keyword evidence="4 8" id="KW-0560">Oxidoreductase</keyword>
<evidence type="ECO:0000256" key="2">
    <source>
        <dbReference type="ARBA" id="ARBA00010617"/>
    </source>
</evidence>
<evidence type="ECO:0000256" key="8">
    <source>
        <dbReference type="RuleBase" id="RU000461"/>
    </source>
</evidence>
<reference evidence="10 11" key="1">
    <citation type="journal article" date="2016" name="Nat. Commun.">
        <title>Ectomycorrhizal ecology is imprinted in the genome of the dominant symbiotic fungus Cenococcum geophilum.</title>
        <authorList>
            <consortium name="DOE Joint Genome Institute"/>
            <person name="Peter M."/>
            <person name="Kohler A."/>
            <person name="Ohm R.A."/>
            <person name="Kuo A."/>
            <person name="Krutzmann J."/>
            <person name="Morin E."/>
            <person name="Arend M."/>
            <person name="Barry K.W."/>
            <person name="Binder M."/>
            <person name="Choi C."/>
            <person name="Clum A."/>
            <person name="Copeland A."/>
            <person name="Grisel N."/>
            <person name="Haridas S."/>
            <person name="Kipfer T."/>
            <person name="LaButti K."/>
            <person name="Lindquist E."/>
            <person name="Lipzen A."/>
            <person name="Maire R."/>
            <person name="Meier B."/>
            <person name="Mihaltcheva S."/>
            <person name="Molinier V."/>
            <person name="Murat C."/>
            <person name="Poggeler S."/>
            <person name="Quandt C.A."/>
            <person name="Sperisen C."/>
            <person name="Tritt A."/>
            <person name="Tisserant E."/>
            <person name="Crous P.W."/>
            <person name="Henrissat B."/>
            <person name="Nehls U."/>
            <person name="Egli S."/>
            <person name="Spatafora J.W."/>
            <person name="Grigoriev I.V."/>
            <person name="Martin F.M."/>
        </authorList>
    </citation>
    <scope>NUCLEOTIDE SEQUENCE [LARGE SCALE GENOMIC DNA]</scope>
    <source>
        <strain evidence="10 11">CBS 207.34</strain>
    </source>
</reference>
<dbReference type="PRINTS" id="PR00385">
    <property type="entry name" value="P450"/>
</dbReference>
<dbReference type="EMBL" id="KV748833">
    <property type="protein sequence ID" value="OCL12778.1"/>
    <property type="molecule type" value="Genomic_DNA"/>
</dbReference>
<dbReference type="Proteomes" id="UP000250140">
    <property type="component" value="Unassembled WGS sequence"/>
</dbReference>
<organism evidence="10 11">
    <name type="scientific">Glonium stellatum</name>
    <dbReference type="NCBI Taxonomy" id="574774"/>
    <lineage>
        <taxon>Eukaryota</taxon>
        <taxon>Fungi</taxon>
        <taxon>Dikarya</taxon>
        <taxon>Ascomycota</taxon>
        <taxon>Pezizomycotina</taxon>
        <taxon>Dothideomycetes</taxon>
        <taxon>Pleosporomycetidae</taxon>
        <taxon>Gloniales</taxon>
        <taxon>Gloniaceae</taxon>
        <taxon>Glonium</taxon>
    </lineage>
</organism>
<dbReference type="GO" id="GO:0016705">
    <property type="term" value="F:oxidoreductase activity, acting on paired donors, with incorporation or reduction of molecular oxygen"/>
    <property type="evidence" value="ECO:0007669"/>
    <property type="project" value="InterPro"/>
</dbReference>
<dbReference type="GO" id="GO:0004497">
    <property type="term" value="F:monooxygenase activity"/>
    <property type="evidence" value="ECO:0007669"/>
    <property type="project" value="UniProtKB-KW"/>
</dbReference>
<dbReference type="SUPFAM" id="SSF48264">
    <property type="entry name" value="Cytochrome P450"/>
    <property type="match status" value="1"/>
</dbReference>
<dbReference type="PROSITE" id="PS00086">
    <property type="entry name" value="CYTOCHROME_P450"/>
    <property type="match status" value="1"/>
</dbReference>
<evidence type="ECO:0000256" key="1">
    <source>
        <dbReference type="ARBA" id="ARBA00001971"/>
    </source>
</evidence>
<dbReference type="InterPro" id="IPR001128">
    <property type="entry name" value="Cyt_P450"/>
</dbReference>
<dbReference type="CDD" id="cd11062">
    <property type="entry name" value="CYP58-like"/>
    <property type="match status" value="1"/>
</dbReference>
<feature type="binding site" description="axial binding residue" evidence="7">
    <location>
        <position position="477"/>
    </location>
    <ligand>
        <name>heme</name>
        <dbReference type="ChEBI" id="CHEBI:30413"/>
    </ligand>
    <ligandPart>
        <name>Fe</name>
        <dbReference type="ChEBI" id="CHEBI:18248"/>
    </ligandPart>
</feature>
<keyword evidence="7 8" id="KW-0349">Heme</keyword>
<protein>
    <submittedName>
        <fullName evidence="10">Cytochrome P450</fullName>
    </submittedName>
</protein>
<keyword evidence="11" id="KW-1185">Reference proteome</keyword>
<dbReference type="AlphaFoldDB" id="A0A8E2FA91"/>
<dbReference type="InterPro" id="IPR017972">
    <property type="entry name" value="Cyt_P450_CS"/>
</dbReference>
<keyword evidence="9" id="KW-0472">Membrane</keyword>
<evidence type="ECO:0000256" key="9">
    <source>
        <dbReference type="SAM" id="Phobius"/>
    </source>
</evidence>
<dbReference type="PANTHER" id="PTHR24305:SF157">
    <property type="entry name" value="N-ACETYLTRYPTOPHAN 6-HYDROXYLASE IVOC-RELATED"/>
    <property type="match status" value="1"/>
</dbReference>
<evidence type="ECO:0000256" key="3">
    <source>
        <dbReference type="ARBA" id="ARBA00022723"/>
    </source>
</evidence>
<evidence type="ECO:0000256" key="5">
    <source>
        <dbReference type="ARBA" id="ARBA00023004"/>
    </source>
</evidence>